<keyword evidence="4" id="KW-1185">Reference proteome</keyword>
<reference evidence="3 4" key="1">
    <citation type="journal article" date="2023" name="G3 (Bethesda)">
        <title>A chromosome-level genome assembly of Zasmidium syzygii isolated from banana leaves.</title>
        <authorList>
            <person name="van Westerhoven A.C."/>
            <person name="Mehrabi R."/>
            <person name="Talebi R."/>
            <person name="Steentjes M.B.F."/>
            <person name="Corcolon B."/>
            <person name="Chong P.A."/>
            <person name="Kema G.H.J."/>
            <person name="Seidl M.F."/>
        </authorList>
    </citation>
    <scope>NUCLEOTIDE SEQUENCE [LARGE SCALE GENOMIC DNA]</scope>
    <source>
        <strain evidence="3 4">P124</strain>
    </source>
</reference>
<dbReference type="Gene3D" id="3.20.20.80">
    <property type="entry name" value="Glycosidases"/>
    <property type="match status" value="1"/>
</dbReference>
<accession>A0ABR0EXB6</accession>
<feature type="chain" id="PRO_5047208768" description="Beta-glucosidase" evidence="2">
    <location>
        <begin position="22"/>
        <end position="651"/>
    </location>
</feature>
<keyword evidence="2" id="KW-0732">Signal</keyword>
<dbReference type="PANTHER" id="PTHR10353">
    <property type="entry name" value="GLYCOSYL HYDROLASE"/>
    <property type="match status" value="1"/>
</dbReference>
<dbReference type="SUPFAM" id="SSF51445">
    <property type="entry name" value="(Trans)glycosidases"/>
    <property type="match status" value="1"/>
</dbReference>
<protein>
    <recommendedName>
        <fullName evidence="5">Beta-glucosidase</fullName>
    </recommendedName>
</protein>
<evidence type="ECO:0008006" key="5">
    <source>
        <dbReference type="Google" id="ProtNLM"/>
    </source>
</evidence>
<evidence type="ECO:0000256" key="1">
    <source>
        <dbReference type="RuleBase" id="RU003690"/>
    </source>
</evidence>
<gene>
    <name evidence="3" type="ORF">PRZ48_000012</name>
</gene>
<comment type="caution">
    <text evidence="3">The sequence shown here is derived from an EMBL/GenBank/DDBJ whole genome shotgun (WGS) entry which is preliminary data.</text>
</comment>
<comment type="similarity">
    <text evidence="1">Belongs to the glycosyl hydrolase 1 family.</text>
</comment>
<dbReference type="InterPro" id="IPR017853">
    <property type="entry name" value="GH"/>
</dbReference>
<sequence length="651" mass="71204">MSSKPWLLLVVAAAAAAHKQSQLPSSGHSCDVAIPSTPTFDYGNFTYPASPIATTKPVSNKATPTPVSTYALHYSDVSSQFANLSSTTWPNWTPTFPLPSQSDESNPYGTAALTNLWQAARPTNFTRGIYSTAVSATPVPSKELIPPPPLYFTPHSCYKFPKDFIFGAGGSASQIEGAVADEGKSPSLQDVLANIISLAPGAVSGLLASPGSGGPVGDYVTGEHYYLYKQDIERLAAMGLKYLYLTIPWTRILPFALPGTPVNTKALDHYDDVINCLLEHGIQPNVGLTHFDTPLQFFGGSSNYLLNLAALQSSSTYGIGGISFGYSNETFVESFVNYAQIVMARYADRVPLWNTFNEPQIGCSDGVAVKNVLEAHARVYHYYKDTLKGKGKVSMKMGITPAVPRDASNQSHVEAANYFSDLYSGALLRPLALGEDYPEAFKLSVPDYVPLSKTDLEYMNGTMDFISLDAYSAPVIEPVVSNLTACATAYNKTTNPYRSFPICVNASSSVPPSHGDWSVGYSPYGSPTYYDSPLNLRTQLKYTYATYRLPVFISEFGLSLPAPPGGRLQDNLFNQPASEYLLSYLNEVLKAIWEDGVDVMGALVWNWADDWEFGSFAQGFGLQFVNFTTQERRYRRSFFDVMGFVEGRRME</sequence>
<dbReference type="InterPro" id="IPR001360">
    <property type="entry name" value="Glyco_hydro_1"/>
</dbReference>
<name>A0ABR0EXB6_ZASCE</name>
<dbReference type="Proteomes" id="UP001305779">
    <property type="component" value="Unassembled WGS sequence"/>
</dbReference>
<dbReference type="Pfam" id="PF00232">
    <property type="entry name" value="Glyco_hydro_1"/>
    <property type="match status" value="2"/>
</dbReference>
<evidence type="ECO:0000313" key="4">
    <source>
        <dbReference type="Proteomes" id="UP001305779"/>
    </source>
</evidence>
<dbReference type="EMBL" id="JAXOVC010000001">
    <property type="protein sequence ID" value="KAK4506282.1"/>
    <property type="molecule type" value="Genomic_DNA"/>
</dbReference>
<dbReference type="PRINTS" id="PR00131">
    <property type="entry name" value="GLHYDRLASE1"/>
</dbReference>
<feature type="signal peptide" evidence="2">
    <location>
        <begin position="1"/>
        <end position="21"/>
    </location>
</feature>
<evidence type="ECO:0000313" key="3">
    <source>
        <dbReference type="EMBL" id="KAK4506282.1"/>
    </source>
</evidence>
<dbReference type="PANTHER" id="PTHR10353:SF53">
    <property type="entry name" value="BETA-1,4-GLUCOSIDASE (EUROFUNG)"/>
    <property type="match status" value="1"/>
</dbReference>
<proteinExistence type="inferred from homology"/>
<evidence type="ECO:0000256" key="2">
    <source>
        <dbReference type="SAM" id="SignalP"/>
    </source>
</evidence>
<organism evidence="3 4">
    <name type="scientific">Zasmidium cellare</name>
    <name type="common">Wine cellar mold</name>
    <name type="synonym">Racodium cellare</name>
    <dbReference type="NCBI Taxonomy" id="395010"/>
    <lineage>
        <taxon>Eukaryota</taxon>
        <taxon>Fungi</taxon>
        <taxon>Dikarya</taxon>
        <taxon>Ascomycota</taxon>
        <taxon>Pezizomycotina</taxon>
        <taxon>Dothideomycetes</taxon>
        <taxon>Dothideomycetidae</taxon>
        <taxon>Mycosphaerellales</taxon>
        <taxon>Mycosphaerellaceae</taxon>
        <taxon>Zasmidium</taxon>
    </lineage>
</organism>